<protein>
    <submittedName>
        <fullName evidence="1">Uncharacterized protein</fullName>
    </submittedName>
</protein>
<comment type="caution">
    <text evidence="1">The sequence shown here is derived from an EMBL/GenBank/DDBJ whole genome shotgun (WGS) entry which is preliminary data.</text>
</comment>
<reference evidence="2" key="1">
    <citation type="submission" date="2014-04" db="EMBL/GenBank/DDBJ databases">
        <title>Whole-Genome optical mapping and complete genome sequence of Sphingobacterium deserti sp. nov., a new spaces isolated from desert in the west of China.</title>
        <authorList>
            <person name="Teng C."/>
            <person name="Zhou Z."/>
            <person name="Li X."/>
            <person name="Chen M."/>
            <person name="Lin M."/>
            <person name="Wang L."/>
            <person name="Su S."/>
            <person name="Zhang C."/>
            <person name="Zhang W."/>
        </authorList>
    </citation>
    <scope>NUCLEOTIDE SEQUENCE [LARGE SCALE GENOMIC DNA]</scope>
    <source>
        <strain evidence="2">ACCC05744</strain>
    </source>
</reference>
<proteinExistence type="predicted"/>
<dbReference type="Proteomes" id="UP000031802">
    <property type="component" value="Unassembled WGS sequence"/>
</dbReference>
<sequence length="51" mass="5988">MQFVGMSNVPLIKCVLPEKRIIIPFTFCVWKKLKTVKFYNHPLGKAIQILR</sequence>
<name>A0A0B8TCT6_9SPHI</name>
<dbReference type="EMBL" id="JJMU01000001">
    <property type="protein sequence ID" value="KGE16180.1"/>
    <property type="molecule type" value="Genomic_DNA"/>
</dbReference>
<dbReference type="AlphaFoldDB" id="A0A0B8TCT6"/>
<accession>A0A0B8TCT6</accession>
<reference evidence="1 2" key="2">
    <citation type="journal article" date="2015" name="PLoS ONE">
        <title>Whole-Genome Optical Mapping and Finished Genome Sequence of Sphingobacterium deserti sp. nov., a New Species Isolated from the Western Desert of China.</title>
        <authorList>
            <person name="Teng C."/>
            <person name="Zhou Z."/>
            <person name="Molnar I."/>
            <person name="Li X."/>
            <person name="Tang R."/>
            <person name="Chen M."/>
            <person name="Wang L."/>
            <person name="Su S."/>
            <person name="Zhang W."/>
            <person name="Lin M."/>
        </authorList>
    </citation>
    <scope>NUCLEOTIDE SEQUENCE [LARGE SCALE GENOMIC DNA]</scope>
    <source>
        <strain evidence="2">ACCC05744</strain>
    </source>
</reference>
<organism evidence="1 2">
    <name type="scientific">Sphingobacterium deserti</name>
    <dbReference type="NCBI Taxonomy" id="1229276"/>
    <lineage>
        <taxon>Bacteria</taxon>
        <taxon>Pseudomonadati</taxon>
        <taxon>Bacteroidota</taxon>
        <taxon>Sphingobacteriia</taxon>
        <taxon>Sphingobacteriales</taxon>
        <taxon>Sphingobacteriaceae</taxon>
        <taxon>Sphingobacterium</taxon>
    </lineage>
</organism>
<gene>
    <name evidence="1" type="ORF">DI53_0013</name>
</gene>
<dbReference type="STRING" id="1229276.DI53_0013"/>
<keyword evidence="2" id="KW-1185">Reference proteome</keyword>
<evidence type="ECO:0000313" key="2">
    <source>
        <dbReference type="Proteomes" id="UP000031802"/>
    </source>
</evidence>
<evidence type="ECO:0000313" key="1">
    <source>
        <dbReference type="EMBL" id="KGE16180.1"/>
    </source>
</evidence>